<dbReference type="CDD" id="cd00081">
    <property type="entry name" value="Hint"/>
    <property type="match status" value="1"/>
</dbReference>
<accession>A0ABV4CNT2</accession>
<dbReference type="Pfam" id="PF07591">
    <property type="entry name" value="PT-HINT"/>
    <property type="match status" value="1"/>
</dbReference>
<organism evidence="4 5">
    <name type="scientific">Saccharopolyspora cebuensis</name>
    <dbReference type="NCBI Taxonomy" id="418759"/>
    <lineage>
        <taxon>Bacteria</taxon>
        <taxon>Bacillati</taxon>
        <taxon>Actinomycetota</taxon>
        <taxon>Actinomycetes</taxon>
        <taxon>Pseudonocardiales</taxon>
        <taxon>Pseudonocardiaceae</taxon>
        <taxon>Saccharopolyspora</taxon>
    </lineage>
</organism>
<feature type="domain" description="Hint" evidence="3">
    <location>
        <begin position="317"/>
        <end position="414"/>
    </location>
</feature>
<dbReference type="Gene3D" id="2.170.16.10">
    <property type="entry name" value="Hedgehog/Intein (Hint) domain"/>
    <property type="match status" value="1"/>
</dbReference>
<comment type="caution">
    <text evidence="4">The sequence shown here is derived from an EMBL/GenBank/DDBJ whole genome shotgun (WGS) entry which is preliminary data.</text>
</comment>
<dbReference type="SMART" id="SM00306">
    <property type="entry name" value="HintN"/>
    <property type="match status" value="1"/>
</dbReference>
<dbReference type="CDD" id="cd00719">
    <property type="entry name" value="GIY-YIG_SF"/>
    <property type="match status" value="1"/>
</dbReference>
<proteinExistence type="predicted"/>
<dbReference type="RefSeq" id="WP_345356776.1">
    <property type="nucleotide sequence ID" value="NZ_BAABII010000003.1"/>
</dbReference>
<gene>
    <name evidence="4" type="ORF">AB8O55_23515</name>
</gene>
<feature type="compositionally biased region" description="Basic and acidic residues" evidence="1">
    <location>
        <begin position="193"/>
        <end position="206"/>
    </location>
</feature>
<feature type="signal peptide" evidence="2">
    <location>
        <begin position="1"/>
        <end position="16"/>
    </location>
</feature>
<dbReference type="InterPro" id="IPR003587">
    <property type="entry name" value="Hint_dom_N"/>
</dbReference>
<protein>
    <submittedName>
        <fullName evidence="4">Polymorphic toxin-type HINT domain-containing protein</fullName>
    </submittedName>
</protein>
<sequence length="573" mass="61212">MLLTLVLSLVLGTASAAALPGTPDAGSAAHLGERVAAVDQRLAALPRREAELRAAETSLRARTGAHDARSRDVAARLDSVRRRIDAHNAEVDQYPNGAPPAVARALNSRAAALNAEQARLLAEDGALSAESGALASEEARLESRQAQLDHDRTALPGQRQQLLRQWAGALVDSLGELPETVRQAPGGDPARPPGDRATRGDPTSRQDEAAALDDYAERHGVEVDMRPGTATLSPRAVGGLPVGQAAGLRPRCLFAGLVPKPSGTYTALVVGPRSAAEQNFDRAVARGGAVAVRDGQRVTVDEVTTVPRRRPDRCPVPNSFAPGTRVLLADGSSRPIELIRPGDLVRSTDPVTGRTAPRPVTALSADTGRKDLQRLTIGGATLTTTADHPFWDPGRRTWVEAGELRPGQVLSSTPDRAPVRVTANSPVQQHRTVHNLSVADFRTYYVLAAGTPVLVHNSAPCPQPSRLGTDHRALGDPNAAGGVYALLSASGIVVRTGMAKNLRSRLATHQRNYPELTPVVLYRTDSRAARRGLEQMAENRYSPVLANQRAIRRDNPRYDEYLSAARDFLARWG</sequence>
<feature type="chain" id="PRO_5047537534" evidence="2">
    <location>
        <begin position="17"/>
        <end position="573"/>
    </location>
</feature>
<reference evidence="4 5" key="1">
    <citation type="submission" date="2024-08" db="EMBL/GenBank/DDBJ databases">
        <title>Genome mining of Saccharopolyspora cebuensis PGLac3 from Nigerian medicinal plant.</title>
        <authorList>
            <person name="Ezeobiora C.E."/>
            <person name="Igbokwe N.H."/>
            <person name="Amin D.H."/>
            <person name="Mendie U.E."/>
        </authorList>
    </citation>
    <scope>NUCLEOTIDE SEQUENCE [LARGE SCALE GENOMIC DNA]</scope>
    <source>
        <strain evidence="4 5">PGLac3</strain>
    </source>
</reference>
<dbReference type="Proteomes" id="UP001564626">
    <property type="component" value="Unassembled WGS sequence"/>
</dbReference>
<dbReference type="InterPro" id="IPR036844">
    <property type="entry name" value="Hint_dom_sf"/>
</dbReference>
<evidence type="ECO:0000256" key="2">
    <source>
        <dbReference type="SAM" id="SignalP"/>
    </source>
</evidence>
<evidence type="ECO:0000259" key="3">
    <source>
        <dbReference type="SMART" id="SM00306"/>
    </source>
</evidence>
<keyword evidence="5" id="KW-1185">Reference proteome</keyword>
<dbReference type="SUPFAM" id="SSF51294">
    <property type="entry name" value="Hedgehog/intein (Hint) domain"/>
    <property type="match status" value="1"/>
</dbReference>
<feature type="region of interest" description="Disordered" evidence="1">
    <location>
        <begin position="179"/>
        <end position="206"/>
    </location>
</feature>
<dbReference type="EMBL" id="JBGEHV010000055">
    <property type="protein sequence ID" value="MEY8042389.1"/>
    <property type="molecule type" value="Genomic_DNA"/>
</dbReference>
<keyword evidence="2" id="KW-0732">Signal</keyword>
<evidence type="ECO:0000313" key="5">
    <source>
        <dbReference type="Proteomes" id="UP001564626"/>
    </source>
</evidence>
<evidence type="ECO:0000256" key="1">
    <source>
        <dbReference type="SAM" id="MobiDB-lite"/>
    </source>
</evidence>
<evidence type="ECO:0000313" key="4">
    <source>
        <dbReference type="EMBL" id="MEY8042389.1"/>
    </source>
</evidence>
<name>A0ABV4CNT2_9PSEU</name>